<dbReference type="HOGENOM" id="CLU_1876865_0_0_1"/>
<dbReference type="GeneID" id="11513449"/>
<dbReference type="VEuPathDB" id="FungiDB:MYCTH_2306243"/>
<evidence type="ECO:0000313" key="2">
    <source>
        <dbReference type="Proteomes" id="UP000007322"/>
    </source>
</evidence>
<dbReference type="InParanoid" id="G2QH69"/>
<gene>
    <name evidence="1" type="ORF">MYCTH_2306243</name>
</gene>
<organism evidence="1 2">
    <name type="scientific">Thermothelomyces thermophilus (strain ATCC 42464 / BCRC 31852 / DSM 1799)</name>
    <name type="common">Sporotrichum thermophile</name>
    <dbReference type="NCBI Taxonomy" id="573729"/>
    <lineage>
        <taxon>Eukaryota</taxon>
        <taxon>Fungi</taxon>
        <taxon>Dikarya</taxon>
        <taxon>Ascomycota</taxon>
        <taxon>Pezizomycotina</taxon>
        <taxon>Sordariomycetes</taxon>
        <taxon>Sordariomycetidae</taxon>
        <taxon>Sordariales</taxon>
        <taxon>Chaetomiaceae</taxon>
        <taxon>Thermothelomyces</taxon>
    </lineage>
</organism>
<dbReference type="KEGG" id="mtm:MYCTH_2306243"/>
<keyword evidence="2" id="KW-1185">Reference proteome</keyword>
<name>G2QH69_THET4</name>
<reference evidence="1 2" key="1">
    <citation type="journal article" date="2011" name="Nat. Biotechnol.">
        <title>Comparative genomic analysis of the thermophilic biomass-degrading fungi Myceliophthora thermophila and Thielavia terrestris.</title>
        <authorList>
            <person name="Berka R.M."/>
            <person name="Grigoriev I.V."/>
            <person name="Otillar R."/>
            <person name="Salamov A."/>
            <person name="Grimwood J."/>
            <person name="Reid I."/>
            <person name="Ishmael N."/>
            <person name="John T."/>
            <person name="Darmond C."/>
            <person name="Moisan M.-C."/>
            <person name="Henrissat B."/>
            <person name="Coutinho P.M."/>
            <person name="Lombard V."/>
            <person name="Natvig D.O."/>
            <person name="Lindquist E."/>
            <person name="Schmutz J."/>
            <person name="Lucas S."/>
            <person name="Harris P."/>
            <person name="Powlowski J."/>
            <person name="Bellemare A."/>
            <person name="Taylor D."/>
            <person name="Butler G."/>
            <person name="de Vries R.P."/>
            <person name="Allijn I.E."/>
            <person name="van den Brink J."/>
            <person name="Ushinsky S."/>
            <person name="Storms R."/>
            <person name="Powell A.J."/>
            <person name="Paulsen I.T."/>
            <person name="Elbourne L.D.H."/>
            <person name="Baker S.E."/>
            <person name="Magnuson J."/>
            <person name="LaBoissiere S."/>
            <person name="Clutterbuck A.J."/>
            <person name="Martinez D."/>
            <person name="Wogulis M."/>
            <person name="de Leon A.L."/>
            <person name="Rey M.W."/>
            <person name="Tsang A."/>
        </authorList>
    </citation>
    <scope>NUCLEOTIDE SEQUENCE [LARGE SCALE GENOMIC DNA]</scope>
    <source>
        <strain evidence="2">ATCC 42464 / BCRC 31852 / DSM 1799</strain>
    </source>
</reference>
<accession>G2QH69</accession>
<proteinExistence type="predicted"/>
<sequence>MPSRSWKRSAAPNPTTYRAQLAMFSVLATRFGSDVERSCRSGPYRFVPSPPLLSRAMSPRQGRGKKDADEGWAVCLATRSLITVLCKTDDAGTGATRRRGVSTDVIRRSLTAPSVNSGYFRCTIQGEGMLLKIATG</sequence>
<dbReference type="EMBL" id="CP003005">
    <property type="protein sequence ID" value="AEO58729.1"/>
    <property type="molecule type" value="Genomic_DNA"/>
</dbReference>
<dbReference type="RefSeq" id="XP_003663974.1">
    <property type="nucleotide sequence ID" value="XM_003663926.1"/>
</dbReference>
<protein>
    <submittedName>
        <fullName evidence="1">Uncharacterized protein</fullName>
    </submittedName>
</protein>
<dbReference type="Proteomes" id="UP000007322">
    <property type="component" value="Chromosome 4"/>
</dbReference>
<dbReference type="AlphaFoldDB" id="G2QH69"/>
<evidence type="ECO:0000313" key="1">
    <source>
        <dbReference type="EMBL" id="AEO58729.1"/>
    </source>
</evidence>